<reference evidence="1" key="1">
    <citation type="submission" date="2023-07" db="EMBL/GenBank/DDBJ databases">
        <authorList>
            <person name="Kim M.K."/>
        </authorList>
    </citation>
    <scope>NUCLEOTIDE SEQUENCE</scope>
    <source>
        <strain evidence="1">CA1-15</strain>
    </source>
</reference>
<organism evidence="1 2">
    <name type="scientific">Sphingomonas immobilis</name>
    <dbReference type="NCBI Taxonomy" id="3063997"/>
    <lineage>
        <taxon>Bacteria</taxon>
        <taxon>Pseudomonadati</taxon>
        <taxon>Pseudomonadota</taxon>
        <taxon>Alphaproteobacteria</taxon>
        <taxon>Sphingomonadales</taxon>
        <taxon>Sphingomonadaceae</taxon>
        <taxon>Sphingomonas</taxon>
    </lineage>
</organism>
<dbReference type="EMBL" id="JAUQSZ010000011">
    <property type="protein sequence ID" value="MDO7843773.1"/>
    <property type="molecule type" value="Genomic_DNA"/>
</dbReference>
<proteinExistence type="predicted"/>
<evidence type="ECO:0000313" key="1">
    <source>
        <dbReference type="EMBL" id="MDO7843773.1"/>
    </source>
</evidence>
<protein>
    <submittedName>
        <fullName evidence="1">Uncharacterized protein</fullName>
    </submittedName>
</protein>
<name>A0ABT9A1R7_9SPHN</name>
<sequence>MQIEERAEKLAVHAYVQADCHLRFEAYLKEIGLTSGSALLTLLILREIEIRLLQPNVPSSPTHAARSKKVSAYVQADHAERFRAHVDALGRSNSDCAAELIARELNERWLKVSLIAAPESRP</sequence>
<comment type="caution">
    <text evidence="1">The sequence shown here is derived from an EMBL/GenBank/DDBJ whole genome shotgun (WGS) entry which is preliminary data.</text>
</comment>
<evidence type="ECO:0000313" key="2">
    <source>
        <dbReference type="Proteomes" id="UP001176468"/>
    </source>
</evidence>
<dbReference type="RefSeq" id="WP_304562233.1">
    <property type="nucleotide sequence ID" value="NZ_JAUQSZ010000011.1"/>
</dbReference>
<accession>A0ABT9A1R7</accession>
<keyword evidence="2" id="KW-1185">Reference proteome</keyword>
<gene>
    <name evidence="1" type="ORF">Q5H94_15685</name>
</gene>
<dbReference type="Proteomes" id="UP001176468">
    <property type="component" value="Unassembled WGS sequence"/>
</dbReference>